<keyword evidence="2" id="KW-1185">Reference proteome</keyword>
<evidence type="ECO:0000313" key="2">
    <source>
        <dbReference type="Proteomes" id="UP001139721"/>
    </source>
</evidence>
<sequence>MNKRLIILSVPNIRVARVLLNDYVLQALKGNADIVAATPFAEDKSFQSEYSAAGVGFHQINPLEPVRQPARTLYTLSELTRTVAYYRKYRRRGLQYYWSMVSKQFGNDGQDSRDPLLRRLIKEAASIIGLWRGAWRALDKLIGKTLFRSQSFEQLIQQYEHITLVQASSWGDQDRMLSWYARHLGFRTVLVPYTTDQLWVNGYLLCDYDAVCVQGRFEEQCARNYHHLKDSSIVHLGSMWYRTVDKIRANHPELNRSFDKDKKRVVLYAGVSRAYFPRESEFQAIDALIAANQKKLLGNTKLVYRPYAMEADERAEIVKRYGNEELIQLQWPEEACAGLYAFSGGLISTQLLEYIQNLVQADVLIMSHTTSLGLDAAYLGCGVIANFSDETGILARRETHLRFLENGTLDFAPDLPVVHTLPELISLVEVLLKDDKATKQLAEQIVASWDYKPVDSQELLRTAVYGKEARHQTVAMETVIRGY</sequence>
<accession>A0A9X2CZB8</accession>
<evidence type="ECO:0000313" key="1">
    <source>
        <dbReference type="EMBL" id="MCL9683563.1"/>
    </source>
</evidence>
<evidence type="ECO:0008006" key="3">
    <source>
        <dbReference type="Google" id="ProtNLM"/>
    </source>
</evidence>
<dbReference type="AlphaFoldDB" id="A0A9X2CZB8"/>
<protein>
    <recommendedName>
        <fullName evidence="3">Glycosyltransferase</fullName>
    </recommendedName>
</protein>
<dbReference type="EMBL" id="JAJKBJ010000004">
    <property type="protein sequence ID" value="MCL9683563.1"/>
    <property type="molecule type" value="Genomic_DNA"/>
</dbReference>
<comment type="caution">
    <text evidence="1">The sequence shown here is derived from an EMBL/GenBank/DDBJ whole genome shotgun (WGS) entry which is preliminary data.</text>
</comment>
<dbReference type="RefSeq" id="WP_250421068.1">
    <property type="nucleotide sequence ID" value="NZ_JAJKBJ010000004.1"/>
</dbReference>
<gene>
    <name evidence="1" type="ORF">LOX96_05625</name>
</gene>
<proteinExistence type="predicted"/>
<organism evidence="1 2">
    <name type="scientific">Legionella maioricensis</name>
    <dbReference type="NCBI Taxonomy" id="2896528"/>
    <lineage>
        <taxon>Bacteria</taxon>
        <taxon>Pseudomonadati</taxon>
        <taxon>Pseudomonadota</taxon>
        <taxon>Gammaproteobacteria</taxon>
        <taxon>Legionellales</taxon>
        <taxon>Legionellaceae</taxon>
        <taxon>Legionella</taxon>
    </lineage>
</organism>
<reference evidence="1" key="1">
    <citation type="submission" date="2021-11" db="EMBL/GenBank/DDBJ databases">
        <title>Legionella maioricencis sp. nov., a new species isolated from hot water samples in Mallorca.</title>
        <authorList>
            <person name="Crespi S."/>
            <person name="Drasar V."/>
            <person name="Salva-Serra F."/>
            <person name="Jaen-Luchoro D."/>
            <person name="Pineiro-Iglesias B."/>
            <person name="Aliaga F."/>
            <person name="Fernandez-Juarez V."/>
            <person name="Coll G."/>
            <person name="Moore E.R.B."/>
            <person name="Bennasar-Figueras A."/>
        </authorList>
    </citation>
    <scope>NUCLEOTIDE SEQUENCE</scope>
    <source>
        <strain evidence="1">HCPI-6</strain>
    </source>
</reference>
<dbReference type="Proteomes" id="UP001139721">
    <property type="component" value="Unassembled WGS sequence"/>
</dbReference>
<name>A0A9X2CZB8_9GAMM</name>